<dbReference type="EMBL" id="LUGH01000003">
    <property type="protein sequence ID" value="OBZ91785.1"/>
    <property type="molecule type" value="Genomic_DNA"/>
</dbReference>
<dbReference type="PANTHER" id="PTHR11188:SF17">
    <property type="entry name" value="FI21816P1"/>
    <property type="match status" value="1"/>
</dbReference>
<dbReference type="InterPro" id="IPR011021">
    <property type="entry name" value="Arrestin-like_N"/>
</dbReference>
<gene>
    <name evidence="2" type="ORF">A0J61_00165</name>
</gene>
<dbReference type="Gene3D" id="2.60.40.640">
    <property type="match status" value="1"/>
</dbReference>
<evidence type="ECO:0000259" key="1">
    <source>
        <dbReference type="Pfam" id="PF00339"/>
    </source>
</evidence>
<evidence type="ECO:0000313" key="2">
    <source>
        <dbReference type="EMBL" id="OBZ91785.1"/>
    </source>
</evidence>
<dbReference type="GO" id="GO:0005829">
    <property type="term" value="C:cytosol"/>
    <property type="evidence" value="ECO:0007669"/>
    <property type="project" value="TreeGrafter"/>
</dbReference>
<dbReference type="InterPro" id="IPR050357">
    <property type="entry name" value="Arrestin_domain-protein"/>
</dbReference>
<dbReference type="AlphaFoldDB" id="A0A1C7NRN5"/>
<dbReference type="OrthoDB" id="2333384at2759"/>
<feature type="domain" description="Arrestin-like N-terminal" evidence="1">
    <location>
        <begin position="28"/>
        <end position="136"/>
    </location>
</feature>
<dbReference type="STRING" id="101091.A0A1C7NRN5"/>
<dbReference type="InParanoid" id="A0A1C7NRN5"/>
<dbReference type="InterPro" id="IPR014752">
    <property type="entry name" value="Arrestin-like_C"/>
</dbReference>
<dbReference type="GO" id="GO:0070086">
    <property type="term" value="P:ubiquitin-dependent endocytosis"/>
    <property type="evidence" value="ECO:0007669"/>
    <property type="project" value="TreeGrafter"/>
</dbReference>
<reference evidence="2 3" key="1">
    <citation type="submission" date="2016-03" db="EMBL/GenBank/DDBJ databases">
        <title>Choanephora cucurbitarum.</title>
        <authorList>
            <person name="Min B."/>
            <person name="Park H."/>
            <person name="Park J.-H."/>
            <person name="Shin H.-D."/>
            <person name="Choi I.-G."/>
        </authorList>
    </citation>
    <scope>NUCLEOTIDE SEQUENCE [LARGE SCALE GENOMIC DNA]</scope>
    <source>
        <strain evidence="2 3">KUS-F28377</strain>
    </source>
</reference>
<proteinExistence type="predicted"/>
<sequence>MLSKSSHISLQLLEPTIYAEQQSDTCSVIRGTVNITLPKSITIRHISVHFSGKMEAKSHSLDYHKRKTVANEQLVLFDQTTAQSPLLLTMGTTPFGFEMQIPSGLPESIECSDVKVFYQVTAVMEYTTLHPVLRRPTKSKEETREDIRVARLPQKGILTGDTTNFIDSRTHQSTWLCYQLLVDKKAVALGSTLPITFRLLPTTESLSIDRITVQMLERRHLYRDTTHTTYSVCTMPPCCDMEQEKIPTQLPEVWEGTIYYRVPCGKTMVHSTRPYSEFHVDHCVLVSIGFSVPSLSNSRFGNTRVHKLITFKANIDVLDKVVGDMDSLELPSYDSPPPFEGYEQVIYGEYDRKFVEPPSYDEI</sequence>
<dbReference type="GO" id="GO:0005886">
    <property type="term" value="C:plasma membrane"/>
    <property type="evidence" value="ECO:0007669"/>
    <property type="project" value="TreeGrafter"/>
</dbReference>
<organism evidence="2 3">
    <name type="scientific">Choanephora cucurbitarum</name>
    <dbReference type="NCBI Taxonomy" id="101091"/>
    <lineage>
        <taxon>Eukaryota</taxon>
        <taxon>Fungi</taxon>
        <taxon>Fungi incertae sedis</taxon>
        <taxon>Mucoromycota</taxon>
        <taxon>Mucoromycotina</taxon>
        <taxon>Mucoromycetes</taxon>
        <taxon>Mucorales</taxon>
        <taxon>Mucorineae</taxon>
        <taxon>Choanephoraceae</taxon>
        <taxon>Choanephoroideae</taxon>
        <taxon>Choanephora</taxon>
    </lineage>
</organism>
<comment type="caution">
    <text evidence="2">The sequence shown here is derived from an EMBL/GenBank/DDBJ whole genome shotgun (WGS) entry which is preliminary data.</text>
</comment>
<name>A0A1C7NRN5_9FUNG</name>
<dbReference type="SUPFAM" id="SSF81296">
    <property type="entry name" value="E set domains"/>
    <property type="match status" value="1"/>
</dbReference>
<dbReference type="Pfam" id="PF00339">
    <property type="entry name" value="Arrestin_N"/>
    <property type="match status" value="1"/>
</dbReference>
<accession>A0A1C7NRN5</accession>
<dbReference type="Proteomes" id="UP000093000">
    <property type="component" value="Unassembled WGS sequence"/>
</dbReference>
<dbReference type="GO" id="GO:0031625">
    <property type="term" value="F:ubiquitin protein ligase binding"/>
    <property type="evidence" value="ECO:0007669"/>
    <property type="project" value="TreeGrafter"/>
</dbReference>
<dbReference type="GO" id="GO:0030674">
    <property type="term" value="F:protein-macromolecule adaptor activity"/>
    <property type="evidence" value="ECO:0007669"/>
    <property type="project" value="TreeGrafter"/>
</dbReference>
<evidence type="ECO:0000313" key="3">
    <source>
        <dbReference type="Proteomes" id="UP000093000"/>
    </source>
</evidence>
<keyword evidence="3" id="KW-1185">Reference proteome</keyword>
<dbReference type="InterPro" id="IPR014756">
    <property type="entry name" value="Ig_E-set"/>
</dbReference>
<dbReference type="PANTHER" id="PTHR11188">
    <property type="entry name" value="ARRESTIN DOMAIN CONTAINING PROTEIN"/>
    <property type="match status" value="1"/>
</dbReference>
<protein>
    <submittedName>
        <fullName evidence="2">Putative arrestin-related trafficking adapter C2D10.04</fullName>
    </submittedName>
</protein>